<evidence type="ECO:0008006" key="3">
    <source>
        <dbReference type="Google" id="ProtNLM"/>
    </source>
</evidence>
<keyword evidence="2" id="KW-1185">Reference proteome</keyword>
<organism evidence="1 2">
    <name type="scientific">Clitoria ternatea</name>
    <name type="common">Butterfly pea</name>
    <dbReference type="NCBI Taxonomy" id="43366"/>
    <lineage>
        <taxon>Eukaryota</taxon>
        <taxon>Viridiplantae</taxon>
        <taxon>Streptophyta</taxon>
        <taxon>Embryophyta</taxon>
        <taxon>Tracheophyta</taxon>
        <taxon>Spermatophyta</taxon>
        <taxon>Magnoliopsida</taxon>
        <taxon>eudicotyledons</taxon>
        <taxon>Gunneridae</taxon>
        <taxon>Pentapetalae</taxon>
        <taxon>rosids</taxon>
        <taxon>fabids</taxon>
        <taxon>Fabales</taxon>
        <taxon>Fabaceae</taxon>
        <taxon>Papilionoideae</taxon>
        <taxon>50 kb inversion clade</taxon>
        <taxon>NPAAA clade</taxon>
        <taxon>indigoferoid/millettioid clade</taxon>
        <taxon>Phaseoleae</taxon>
        <taxon>Clitoria</taxon>
    </lineage>
</organism>
<comment type="caution">
    <text evidence="1">The sequence shown here is derived from an EMBL/GenBank/DDBJ whole genome shotgun (WGS) entry which is preliminary data.</text>
</comment>
<reference evidence="1 2" key="1">
    <citation type="submission" date="2024-01" db="EMBL/GenBank/DDBJ databases">
        <title>The genomes of 5 underutilized Papilionoideae crops provide insights into root nodulation and disease resistance.</title>
        <authorList>
            <person name="Yuan L."/>
        </authorList>
    </citation>
    <scope>NUCLEOTIDE SEQUENCE [LARGE SCALE GENOMIC DNA]</scope>
    <source>
        <strain evidence="1">LY-2023</strain>
        <tissue evidence="1">Leaf</tissue>
    </source>
</reference>
<evidence type="ECO:0000313" key="1">
    <source>
        <dbReference type="EMBL" id="KAK7272647.1"/>
    </source>
</evidence>
<protein>
    <recommendedName>
        <fullName evidence="3">RNase H type-1 domain-containing protein</fullName>
    </recommendedName>
</protein>
<dbReference type="AlphaFoldDB" id="A0AAN9IAW1"/>
<sequence length="155" mass="17646">MENTSIWLCKGYNFDALVQGQGVELGLVAHNSLGEVLASAIWVSVEDITVAKALGFRWACQMVKYLCFTRLIFESGCLPLLHAWRSKESKLGRECNSLVEILAKLAFVYKECTWMDFNSNFQKLSFFLSPFFFFPWTTTSWFSASFCKCSLSLSL</sequence>
<gene>
    <name evidence="1" type="ORF">RJT34_29380</name>
</gene>
<evidence type="ECO:0000313" key="2">
    <source>
        <dbReference type="Proteomes" id="UP001359559"/>
    </source>
</evidence>
<dbReference type="EMBL" id="JAYKXN010000007">
    <property type="protein sequence ID" value="KAK7272647.1"/>
    <property type="molecule type" value="Genomic_DNA"/>
</dbReference>
<dbReference type="Proteomes" id="UP001359559">
    <property type="component" value="Unassembled WGS sequence"/>
</dbReference>
<accession>A0AAN9IAW1</accession>
<name>A0AAN9IAW1_CLITE</name>
<proteinExistence type="predicted"/>